<evidence type="ECO:0000259" key="1">
    <source>
        <dbReference type="Pfam" id="PF04545"/>
    </source>
</evidence>
<reference evidence="3" key="2">
    <citation type="submission" date="2020-09" db="EMBL/GenBank/DDBJ databases">
        <authorList>
            <person name="Sun Q."/>
            <person name="Zhou Y."/>
        </authorList>
    </citation>
    <scope>NUCLEOTIDE SEQUENCE</scope>
    <source>
        <strain evidence="3">CGMCC 1.15082</strain>
    </source>
</reference>
<evidence type="ECO:0008006" key="5">
    <source>
        <dbReference type="Google" id="ProtNLM"/>
    </source>
</evidence>
<protein>
    <recommendedName>
        <fullName evidence="5">RNA polymerase sigma-70 region 4 domain-containing protein</fullName>
    </recommendedName>
</protein>
<keyword evidence="4" id="KW-1185">Reference proteome</keyword>
<evidence type="ECO:0000259" key="2">
    <source>
        <dbReference type="Pfam" id="PF08722"/>
    </source>
</evidence>
<dbReference type="InterPro" id="IPR036388">
    <property type="entry name" value="WH-like_DNA-bd_sf"/>
</dbReference>
<organism evidence="3 4">
    <name type="scientific">Brucella endophytica</name>
    <dbReference type="NCBI Taxonomy" id="1963359"/>
    <lineage>
        <taxon>Bacteria</taxon>
        <taxon>Pseudomonadati</taxon>
        <taxon>Pseudomonadota</taxon>
        <taxon>Alphaproteobacteria</taxon>
        <taxon>Hyphomicrobiales</taxon>
        <taxon>Brucellaceae</taxon>
        <taxon>Brucella/Ochrobactrum group</taxon>
        <taxon>Brucella</taxon>
    </lineage>
</organism>
<evidence type="ECO:0000313" key="4">
    <source>
        <dbReference type="Proteomes" id="UP000646478"/>
    </source>
</evidence>
<feature type="domain" description="TnsA endonuclease N-terminal" evidence="2">
    <location>
        <begin position="222"/>
        <end position="295"/>
    </location>
</feature>
<dbReference type="Gene3D" id="1.10.10.10">
    <property type="entry name" value="Winged helix-like DNA-binding domain superfamily/Winged helix DNA-binding domain"/>
    <property type="match status" value="1"/>
</dbReference>
<sequence>MAERWIDVAMARLTPGQEFYPGAKLAELADKYSVSRERIRQVEVNVLRRLSWGIKQKSSLTAAVLDLVKDEVPDEQADAPLAWFATELGSQGCSSNFTQFMLEAFLLRNGTPRKIARQLSKEAMAPIRKIGRAKISARGRSTEQDEISEGVLKANAFVLEILKKAVWPQHLNKQPVDLTGFQPLRACRYDRPYYSKTLQRLVGFDSMGERRLIKALDSCTIVTEFVEQPVDIRYHYDGADRIYIPDLLVRTDTDLFFIIEVKGRTRLTDRETLAKAAAAQSHLGARSIGYCLVDENGFGLDDLRALTPDDEFMQQLGSLLEQKGEVQRWMFERAFERERLAWAYDQLQSAVLREGLLYETWLIERRDMPNRYIFDFRLRLS</sequence>
<dbReference type="GO" id="GO:0003700">
    <property type="term" value="F:DNA-binding transcription factor activity"/>
    <property type="evidence" value="ECO:0007669"/>
    <property type="project" value="InterPro"/>
</dbReference>
<name>A0A916WLC5_9HYPH</name>
<dbReference type="Pfam" id="PF04545">
    <property type="entry name" value="Sigma70_r4"/>
    <property type="match status" value="1"/>
</dbReference>
<reference evidence="3" key="1">
    <citation type="journal article" date="2014" name="Int. J. Syst. Evol. Microbiol.">
        <title>Complete genome sequence of Corynebacterium casei LMG S-19264T (=DSM 44701T), isolated from a smear-ripened cheese.</title>
        <authorList>
            <consortium name="US DOE Joint Genome Institute (JGI-PGF)"/>
            <person name="Walter F."/>
            <person name="Albersmeier A."/>
            <person name="Kalinowski J."/>
            <person name="Ruckert C."/>
        </authorList>
    </citation>
    <scope>NUCLEOTIDE SEQUENCE</scope>
    <source>
        <strain evidence="3">CGMCC 1.15082</strain>
    </source>
</reference>
<feature type="domain" description="RNA polymerase sigma-70 region 4" evidence="1">
    <location>
        <begin position="19"/>
        <end position="50"/>
    </location>
</feature>
<comment type="caution">
    <text evidence="3">The sequence shown here is derived from an EMBL/GenBank/DDBJ whole genome shotgun (WGS) entry which is preliminary data.</text>
</comment>
<dbReference type="GO" id="GO:0006352">
    <property type="term" value="P:DNA-templated transcription initiation"/>
    <property type="evidence" value="ECO:0007669"/>
    <property type="project" value="InterPro"/>
</dbReference>
<accession>A0A916WLC5</accession>
<dbReference type="Proteomes" id="UP000646478">
    <property type="component" value="Unassembled WGS sequence"/>
</dbReference>
<evidence type="ECO:0000313" key="3">
    <source>
        <dbReference type="EMBL" id="GGB12809.1"/>
    </source>
</evidence>
<dbReference type="EMBL" id="BMHH01000042">
    <property type="protein sequence ID" value="GGB12809.1"/>
    <property type="molecule type" value="Genomic_DNA"/>
</dbReference>
<dbReference type="InterPro" id="IPR007630">
    <property type="entry name" value="RNA_pol_sigma70_r4"/>
</dbReference>
<proteinExistence type="predicted"/>
<dbReference type="SUPFAM" id="SSF88659">
    <property type="entry name" value="Sigma3 and sigma4 domains of RNA polymerase sigma factors"/>
    <property type="match status" value="1"/>
</dbReference>
<gene>
    <name evidence="3" type="ORF">GCM10011491_45740</name>
</gene>
<dbReference type="InterPro" id="IPR014833">
    <property type="entry name" value="TnsA_N"/>
</dbReference>
<dbReference type="Pfam" id="PF08722">
    <property type="entry name" value="Tn7_TnsA-like_N"/>
    <property type="match status" value="1"/>
</dbReference>
<dbReference type="InterPro" id="IPR013324">
    <property type="entry name" value="RNA_pol_sigma_r3/r4-like"/>
</dbReference>
<dbReference type="AlphaFoldDB" id="A0A916WLC5"/>